<feature type="transmembrane region" description="Helical" evidence="1">
    <location>
        <begin position="79"/>
        <end position="101"/>
    </location>
</feature>
<reference evidence="2 3" key="1">
    <citation type="submission" date="2021-06" db="EMBL/GenBank/DDBJ databases">
        <authorList>
            <person name="Palmer J.M."/>
        </authorList>
    </citation>
    <scope>NUCLEOTIDE SEQUENCE [LARGE SCALE GENOMIC DNA]</scope>
    <source>
        <strain evidence="3">if_2019</strain>
        <tissue evidence="2">Muscle</tissue>
    </source>
</reference>
<gene>
    <name evidence="2" type="ORF">ILYODFUR_020784</name>
</gene>
<feature type="non-terminal residue" evidence="2">
    <location>
        <position position="194"/>
    </location>
</feature>
<evidence type="ECO:0000313" key="2">
    <source>
        <dbReference type="EMBL" id="MEQ2248613.1"/>
    </source>
</evidence>
<dbReference type="Proteomes" id="UP001482620">
    <property type="component" value="Unassembled WGS sequence"/>
</dbReference>
<feature type="non-terminal residue" evidence="2">
    <location>
        <position position="1"/>
    </location>
</feature>
<keyword evidence="1" id="KW-1133">Transmembrane helix</keyword>
<evidence type="ECO:0000313" key="3">
    <source>
        <dbReference type="Proteomes" id="UP001482620"/>
    </source>
</evidence>
<evidence type="ECO:0000256" key="1">
    <source>
        <dbReference type="SAM" id="Phobius"/>
    </source>
</evidence>
<dbReference type="EMBL" id="JAHRIQ010083264">
    <property type="protein sequence ID" value="MEQ2248613.1"/>
    <property type="molecule type" value="Genomic_DNA"/>
</dbReference>
<organism evidence="2 3">
    <name type="scientific">Ilyodon furcidens</name>
    <name type="common">goldbreast splitfin</name>
    <dbReference type="NCBI Taxonomy" id="33524"/>
    <lineage>
        <taxon>Eukaryota</taxon>
        <taxon>Metazoa</taxon>
        <taxon>Chordata</taxon>
        <taxon>Craniata</taxon>
        <taxon>Vertebrata</taxon>
        <taxon>Euteleostomi</taxon>
        <taxon>Actinopterygii</taxon>
        <taxon>Neopterygii</taxon>
        <taxon>Teleostei</taxon>
        <taxon>Neoteleostei</taxon>
        <taxon>Acanthomorphata</taxon>
        <taxon>Ovalentaria</taxon>
        <taxon>Atherinomorphae</taxon>
        <taxon>Cyprinodontiformes</taxon>
        <taxon>Goodeidae</taxon>
        <taxon>Ilyodon</taxon>
    </lineage>
</organism>
<keyword evidence="1" id="KW-0812">Transmembrane</keyword>
<protein>
    <submittedName>
        <fullName evidence="2">Uncharacterized protein</fullName>
    </submittedName>
</protein>
<keyword evidence="1" id="KW-0472">Membrane</keyword>
<accession>A0ABV0UTR7</accession>
<proteinExistence type="predicted"/>
<keyword evidence="3" id="KW-1185">Reference proteome</keyword>
<name>A0ABV0UTR7_9TELE</name>
<feature type="transmembrane region" description="Helical" evidence="1">
    <location>
        <begin position="21"/>
        <end position="42"/>
    </location>
</feature>
<comment type="caution">
    <text evidence="2">The sequence shown here is derived from an EMBL/GenBank/DDBJ whole genome shotgun (WGS) entry which is preliminary data.</text>
</comment>
<sequence>HFQSTLDISHALKIKRKIRQTAAAAAGGSWTVWLLSCLRAPITRVTGELVLISNRLRNPEYLERTHTWTDSLSNLDNHLLSIGSTFLWISLPTVYTFRTWIKLSASRSLRLQDQGISIPCSTLHRKHWHLCFIWFAPNQQLRRQLSNLTSQAKTLNLSTPGGSSNSNLLVFPVIVPDYFADNKDTLNFTSECFL</sequence>